<dbReference type="NCBIfam" id="TIGR01778">
    <property type="entry name" value="TonB-copper"/>
    <property type="match status" value="1"/>
</dbReference>
<dbReference type="AlphaFoldDB" id="A0A4R3YQY7"/>
<evidence type="ECO:0000256" key="10">
    <source>
        <dbReference type="SAM" id="SignalP"/>
    </source>
</evidence>
<gene>
    <name evidence="13" type="ORF">EDC52_106168</name>
</gene>
<dbReference type="InterPro" id="IPR010100">
    <property type="entry name" value="TonB-dep_Cu_rcpt"/>
</dbReference>
<evidence type="ECO:0000256" key="1">
    <source>
        <dbReference type="ARBA" id="ARBA00004571"/>
    </source>
</evidence>
<organism evidence="13 14">
    <name type="scientific">Biostraticola tofi</name>
    <dbReference type="NCBI Taxonomy" id="466109"/>
    <lineage>
        <taxon>Bacteria</taxon>
        <taxon>Pseudomonadati</taxon>
        <taxon>Pseudomonadota</taxon>
        <taxon>Gammaproteobacteria</taxon>
        <taxon>Enterobacterales</taxon>
        <taxon>Bruguierivoracaceae</taxon>
        <taxon>Biostraticola</taxon>
    </lineage>
</organism>
<keyword evidence="6 8" id="KW-0472">Membrane</keyword>
<evidence type="ECO:0000259" key="12">
    <source>
        <dbReference type="Pfam" id="PF07715"/>
    </source>
</evidence>
<keyword evidence="2 8" id="KW-0813">Transport</keyword>
<dbReference type="SUPFAM" id="SSF56935">
    <property type="entry name" value="Porins"/>
    <property type="match status" value="1"/>
</dbReference>
<comment type="similarity">
    <text evidence="8 9">Belongs to the TonB-dependent receptor family.</text>
</comment>
<comment type="caution">
    <text evidence="13">The sequence shown here is derived from an EMBL/GenBank/DDBJ whole genome shotgun (WGS) entry which is preliminary data.</text>
</comment>
<evidence type="ECO:0000256" key="8">
    <source>
        <dbReference type="PROSITE-ProRule" id="PRU01360"/>
    </source>
</evidence>
<feature type="domain" description="TonB-dependent receptor-like beta-barrel" evidence="11">
    <location>
        <begin position="222"/>
        <end position="651"/>
    </location>
</feature>
<dbReference type="CDD" id="cd01347">
    <property type="entry name" value="ligand_gated_channel"/>
    <property type="match status" value="1"/>
</dbReference>
<evidence type="ECO:0000256" key="7">
    <source>
        <dbReference type="ARBA" id="ARBA00023237"/>
    </source>
</evidence>
<keyword evidence="5 9" id="KW-0798">TonB box</keyword>
<feature type="chain" id="PRO_5020920638" evidence="10">
    <location>
        <begin position="32"/>
        <end position="691"/>
    </location>
</feature>
<keyword evidence="13" id="KW-0675">Receptor</keyword>
<evidence type="ECO:0000313" key="13">
    <source>
        <dbReference type="EMBL" id="TCV95237.1"/>
    </source>
</evidence>
<evidence type="ECO:0000256" key="2">
    <source>
        <dbReference type="ARBA" id="ARBA00022448"/>
    </source>
</evidence>
<dbReference type="InterPro" id="IPR036942">
    <property type="entry name" value="Beta-barrel_TonB_sf"/>
</dbReference>
<keyword evidence="10" id="KW-0732">Signal</keyword>
<keyword evidence="3 8" id="KW-1134">Transmembrane beta strand</keyword>
<protein>
    <submittedName>
        <fullName evidence="13">Iron complex outermembrane receptor protein</fullName>
    </submittedName>
</protein>
<dbReference type="GO" id="GO:0009279">
    <property type="term" value="C:cell outer membrane"/>
    <property type="evidence" value="ECO:0007669"/>
    <property type="project" value="UniProtKB-SubCell"/>
</dbReference>
<keyword evidence="4 8" id="KW-0812">Transmembrane</keyword>
<reference evidence="13 14" key="1">
    <citation type="submission" date="2019-03" db="EMBL/GenBank/DDBJ databases">
        <title>Genomic Encyclopedia of Type Strains, Phase IV (KMG-IV): sequencing the most valuable type-strain genomes for metagenomic binning, comparative biology and taxonomic classification.</title>
        <authorList>
            <person name="Goeker M."/>
        </authorList>
    </citation>
    <scope>NUCLEOTIDE SEQUENCE [LARGE SCALE GENOMIC DNA]</scope>
    <source>
        <strain evidence="13 14">DSM 19580</strain>
    </source>
</reference>
<feature type="signal peptide" evidence="10">
    <location>
        <begin position="1"/>
        <end position="31"/>
    </location>
</feature>
<sequence>MLFHTLVRLPLRAGFSIVTLLSLMVSTSSHAQDYPSGQITDNTGQGDAAALSKADVMIVTAPGDSPLVTVTSPKIPRQPVPASDGADYLKTIPGFSQIRNGGTNGDPVLRGMFGSRLRILTDGAEMPGACPSRMDAPTSYISPESYDLLTVIKGPQTVLWGPGASAGVVRFERERPHFDQPDIHLNASAQVGSNRRFDQNIDTVMGSETGFLRLSGTKSTAADYQDGGGRRVPSKWNKWNGDLALGLTPDSDTLLELSMGKGDGDARYAGRGMDGAHFKRDSIGLRYEKNNIGTLFESVEAQLFYRYADHQMDNIDRSGAASPMMSGCTHCVISRHGMMPMVMNVDRRTVGGRAVASWHWDNYQLQSGIDTQVSVHRKMVQKAYQKDAAFGQTGLFSELTWSEDDYHKVVGGVRADYQSVDNFRATQSQRRSAVLPAGFIRYEHTLESMPVMLYAGLGYTERFPDYWELFSPTMGPGNASAFDGLKSEKTHQLDIGANYVQGGIKGWVSGWVAQVDDFIVFQYAADGSRGSRADNVNAVTLGGEAGLAWSLSEQWTAESSLAYSWGKNRRDGRPLPQMPPLEARLGLTWEKGDWSSTALWRLVSQQQRIALHEGNVVGKDFDSSTGFGILSANLTWKATPDVKFSGGIDNIFNKEYHEHLNLAGNSSFGYSAGMPVNEPGRTWWGRVSVAF</sequence>
<evidence type="ECO:0000313" key="14">
    <source>
        <dbReference type="Proteomes" id="UP000295719"/>
    </source>
</evidence>
<evidence type="ECO:0000259" key="11">
    <source>
        <dbReference type="Pfam" id="PF00593"/>
    </source>
</evidence>
<dbReference type="PROSITE" id="PS52016">
    <property type="entry name" value="TONB_DEPENDENT_REC_3"/>
    <property type="match status" value="1"/>
</dbReference>
<dbReference type="GO" id="GO:0044718">
    <property type="term" value="P:siderophore transmembrane transport"/>
    <property type="evidence" value="ECO:0007669"/>
    <property type="project" value="TreeGrafter"/>
</dbReference>
<dbReference type="PANTHER" id="PTHR30069:SF49">
    <property type="entry name" value="OUTER MEMBRANE PROTEIN C"/>
    <property type="match status" value="1"/>
</dbReference>
<proteinExistence type="inferred from homology"/>
<keyword evidence="7 8" id="KW-0998">Cell outer membrane</keyword>
<feature type="domain" description="TonB-dependent receptor plug" evidence="12">
    <location>
        <begin position="69"/>
        <end position="168"/>
    </location>
</feature>
<dbReference type="InterPro" id="IPR000531">
    <property type="entry name" value="Beta-barrel_TonB"/>
</dbReference>
<accession>A0A4R3YQY7</accession>
<evidence type="ECO:0000256" key="4">
    <source>
        <dbReference type="ARBA" id="ARBA00022692"/>
    </source>
</evidence>
<dbReference type="InterPro" id="IPR012910">
    <property type="entry name" value="Plug_dom"/>
</dbReference>
<dbReference type="Pfam" id="PF07715">
    <property type="entry name" value="Plug"/>
    <property type="match status" value="1"/>
</dbReference>
<dbReference type="InterPro" id="IPR039426">
    <property type="entry name" value="TonB-dep_rcpt-like"/>
</dbReference>
<dbReference type="InterPro" id="IPR037066">
    <property type="entry name" value="Plug_dom_sf"/>
</dbReference>
<dbReference type="Pfam" id="PF00593">
    <property type="entry name" value="TonB_dep_Rec_b-barrel"/>
    <property type="match status" value="1"/>
</dbReference>
<dbReference type="EMBL" id="SMCR01000006">
    <property type="protein sequence ID" value="TCV95237.1"/>
    <property type="molecule type" value="Genomic_DNA"/>
</dbReference>
<evidence type="ECO:0000256" key="9">
    <source>
        <dbReference type="RuleBase" id="RU003357"/>
    </source>
</evidence>
<dbReference type="GO" id="GO:0015344">
    <property type="term" value="F:siderophore uptake transmembrane transporter activity"/>
    <property type="evidence" value="ECO:0007669"/>
    <property type="project" value="TreeGrafter"/>
</dbReference>
<evidence type="ECO:0000256" key="6">
    <source>
        <dbReference type="ARBA" id="ARBA00023136"/>
    </source>
</evidence>
<name>A0A4R3YQY7_9GAMM</name>
<dbReference type="Gene3D" id="2.40.170.20">
    <property type="entry name" value="TonB-dependent receptor, beta-barrel domain"/>
    <property type="match status" value="1"/>
</dbReference>
<evidence type="ECO:0000256" key="5">
    <source>
        <dbReference type="ARBA" id="ARBA00023077"/>
    </source>
</evidence>
<dbReference type="Gene3D" id="2.170.130.10">
    <property type="entry name" value="TonB-dependent receptor, plug domain"/>
    <property type="match status" value="1"/>
</dbReference>
<dbReference type="Proteomes" id="UP000295719">
    <property type="component" value="Unassembled WGS sequence"/>
</dbReference>
<dbReference type="PANTHER" id="PTHR30069">
    <property type="entry name" value="TONB-DEPENDENT OUTER MEMBRANE RECEPTOR"/>
    <property type="match status" value="1"/>
</dbReference>
<keyword evidence="14" id="KW-1185">Reference proteome</keyword>
<comment type="subcellular location">
    <subcellularLocation>
        <location evidence="1 8">Cell outer membrane</location>
        <topology evidence="1 8">Multi-pass membrane protein</topology>
    </subcellularLocation>
</comment>
<dbReference type="RefSeq" id="WP_230468051.1">
    <property type="nucleotide sequence ID" value="NZ_SMCR01000006.1"/>
</dbReference>
<evidence type="ECO:0000256" key="3">
    <source>
        <dbReference type="ARBA" id="ARBA00022452"/>
    </source>
</evidence>